<accession>A0A1X7HCM2</accession>
<protein>
    <submittedName>
        <fullName evidence="6">Transcriptional regulator, GntR family</fullName>
    </submittedName>
</protein>
<evidence type="ECO:0000256" key="3">
    <source>
        <dbReference type="ARBA" id="ARBA00023163"/>
    </source>
</evidence>
<evidence type="ECO:0000256" key="4">
    <source>
        <dbReference type="SAM" id="MobiDB-lite"/>
    </source>
</evidence>
<dbReference type="InterPro" id="IPR011663">
    <property type="entry name" value="UTRA"/>
</dbReference>
<dbReference type="SMART" id="SM00345">
    <property type="entry name" value="HTH_GNTR"/>
    <property type="match status" value="1"/>
</dbReference>
<organism evidence="6 7">
    <name type="scientific">Azospirillum oryzae</name>
    <dbReference type="NCBI Taxonomy" id="286727"/>
    <lineage>
        <taxon>Bacteria</taxon>
        <taxon>Pseudomonadati</taxon>
        <taxon>Pseudomonadota</taxon>
        <taxon>Alphaproteobacteria</taxon>
        <taxon>Rhodospirillales</taxon>
        <taxon>Azospirillaceae</taxon>
        <taxon>Azospirillum</taxon>
    </lineage>
</organism>
<reference evidence="6 7" key="1">
    <citation type="submission" date="2017-04" db="EMBL/GenBank/DDBJ databases">
        <authorList>
            <person name="Afonso C.L."/>
            <person name="Miller P.J."/>
            <person name="Scott M.A."/>
            <person name="Spackman E."/>
            <person name="Goraichik I."/>
            <person name="Dimitrov K.M."/>
            <person name="Suarez D.L."/>
            <person name="Swayne D.E."/>
        </authorList>
    </citation>
    <scope>NUCLEOTIDE SEQUENCE [LARGE SCALE GENOMIC DNA]</scope>
    <source>
        <strain evidence="6 7">A2P</strain>
    </source>
</reference>
<dbReference type="CDD" id="cd07377">
    <property type="entry name" value="WHTH_GntR"/>
    <property type="match status" value="1"/>
</dbReference>
<evidence type="ECO:0000313" key="7">
    <source>
        <dbReference type="Proteomes" id="UP000192936"/>
    </source>
</evidence>
<keyword evidence="2" id="KW-0238">DNA-binding</keyword>
<feature type="region of interest" description="Disordered" evidence="4">
    <location>
        <begin position="26"/>
        <end position="45"/>
    </location>
</feature>
<feature type="domain" description="HTH gntR-type" evidence="5">
    <location>
        <begin position="58"/>
        <end position="126"/>
    </location>
</feature>
<evidence type="ECO:0000256" key="1">
    <source>
        <dbReference type="ARBA" id="ARBA00023015"/>
    </source>
</evidence>
<dbReference type="PRINTS" id="PR00035">
    <property type="entry name" value="HTHGNTR"/>
</dbReference>
<dbReference type="SUPFAM" id="SSF64288">
    <property type="entry name" value="Chorismate lyase-like"/>
    <property type="match status" value="1"/>
</dbReference>
<dbReference type="InterPro" id="IPR036388">
    <property type="entry name" value="WH-like_DNA-bd_sf"/>
</dbReference>
<dbReference type="Proteomes" id="UP000192936">
    <property type="component" value="Unassembled WGS sequence"/>
</dbReference>
<dbReference type="PANTHER" id="PTHR44846">
    <property type="entry name" value="MANNOSYL-D-GLYCERATE TRANSPORT/METABOLISM SYSTEM REPRESSOR MNGR-RELATED"/>
    <property type="match status" value="1"/>
</dbReference>
<dbReference type="InterPro" id="IPR036390">
    <property type="entry name" value="WH_DNA-bd_sf"/>
</dbReference>
<dbReference type="InterPro" id="IPR050679">
    <property type="entry name" value="Bact_HTH_transcr_reg"/>
</dbReference>
<dbReference type="SMART" id="SM00866">
    <property type="entry name" value="UTRA"/>
    <property type="match status" value="1"/>
</dbReference>
<proteinExistence type="predicted"/>
<dbReference type="InterPro" id="IPR000524">
    <property type="entry name" value="Tscrpt_reg_HTH_GntR"/>
</dbReference>
<evidence type="ECO:0000313" key="6">
    <source>
        <dbReference type="EMBL" id="SMF83911.1"/>
    </source>
</evidence>
<dbReference type="Pfam" id="PF07702">
    <property type="entry name" value="UTRA"/>
    <property type="match status" value="1"/>
</dbReference>
<dbReference type="GO" id="GO:0003700">
    <property type="term" value="F:DNA-binding transcription factor activity"/>
    <property type="evidence" value="ECO:0007669"/>
    <property type="project" value="InterPro"/>
</dbReference>
<keyword evidence="3" id="KW-0804">Transcription</keyword>
<dbReference type="EMBL" id="FXAK01000007">
    <property type="protein sequence ID" value="SMF83911.1"/>
    <property type="molecule type" value="Genomic_DNA"/>
</dbReference>
<evidence type="ECO:0000259" key="5">
    <source>
        <dbReference type="PROSITE" id="PS50949"/>
    </source>
</evidence>
<dbReference type="AlphaFoldDB" id="A0A1X7HCM2"/>
<dbReference type="PROSITE" id="PS50949">
    <property type="entry name" value="HTH_GNTR"/>
    <property type="match status" value="1"/>
</dbReference>
<dbReference type="Gene3D" id="1.10.10.10">
    <property type="entry name" value="Winged helix-like DNA-binding domain superfamily/Winged helix DNA-binding domain"/>
    <property type="match status" value="1"/>
</dbReference>
<dbReference type="STRING" id="286727.SAMN02982917_5636"/>
<dbReference type="InterPro" id="IPR028978">
    <property type="entry name" value="Chorismate_lyase_/UTRA_dom_sf"/>
</dbReference>
<sequence>MLASVSWGFAMSNRVISPQRAVDHAVERDTEKQATETQAAGTRPSLPSLIRLRDDTAQPLYQQLEEQLLALIENGSVPAGTTLPAERQLAEGLGVSRATVQRAYQMLRHRKLISAHGRLGFIVQGDGPRLHPGMDRLKGFTEEMRELGRTPSADILEQRVVSDRSIASIFGLPSTAQFLKLVRVRRGDGIPMSRETAWYDLAAAPALPDCDLSRSVYASLGEQCGVPLTHCDQTIEATLPLPQECAVFGFSEPVACLLIKRRSYTAAGRMIEYVEGLFRGDVYTYRLTLKA</sequence>
<dbReference type="Gene3D" id="3.40.1410.10">
    <property type="entry name" value="Chorismate lyase-like"/>
    <property type="match status" value="1"/>
</dbReference>
<name>A0A1X7HCM2_9PROT</name>
<dbReference type="SUPFAM" id="SSF46785">
    <property type="entry name" value="Winged helix' DNA-binding domain"/>
    <property type="match status" value="1"/>
</dbReference>
<gene>
    <name evidence="6" type="ORF">SAMN02982917_5636</name>
</gene>
<dbReference type="GO" id="GO:0003677">
    <property type="term" value="F:DNA binding"/>
    <property type="evidence" value="ECO:0007669"/>
    <property type="project" value="UniProtKB-KW"/>
</dbReference>
<dbReference type="Pfam" id="PF00392">
    <property type="entry name" value="GntR"/>
    <property type="match status" value="1"/>
</dbReference>
<keyword evidence="1" id="KW-0805">Transcription regulation</keyword>
<evidence type="ECO:0000256" key="2">
    <source>
        <dbReference type="ARBA" id="ARBA00023125"/>
    </source>
</evidence>